<dbReference type="Gene3D" id="3.40.50.150">
    <property type="entry name" value="Vaccinia Virus protein VP39"/>
    <property type="match status" value="1"/>
</dbReference>
<dbReference type="InterPro" id="IPR013691">
    <property type="entry name" value="MeTrfase_14"/>
</dbReference>
<dbReference type="GO" id="GO:0032259">
    <property type="term" value="P:methylation"/>
    <property type="evidence" value="ECO:0007669"/>
    <property type="project" value="UniProtKB-KW"/>
</dbReference>
<dbReference type="InterPro" id="IPR029063">
    <property type="entry name" value="SAM-dependent_MTases_sf"/>
</dbReference>
<keyword evidence="3" id="KW-0489">Methyltransferase</keyword>
<dbReference type="Pfam" id="PF13489">
    <property type="entry name" value="Methyltransf_23"/>
    <property type="match status" value="1"/>
</dbReference>
<comment type="caution">
    <text evidence="3">The sequence shown here is derived from an EMBL/GenBank/DDBJ whole genome shotgun (WGS) entry which is preliminary data.</text>
</comment>
<dbReference type="Gene3D" id="6.20.50.110">
    <property type="entry name" value="Methyltransferase, zinc-binding domain"/>
    <property type="match status" value="1"/>
</dbReference>
<accession>A0ABT0ABY7</accession>
<evidence type="ECO:0000259" key="1">
    <source>
        <dbReference type="Pfam" id="PF08421"/>
    </source>
</evidence>
<dbReference type="PANTHER" id="PTHR43861:SF5">
    <property type="entry name" value="BLL5978 PROTEIN"/>
    <property type="match status" value="1"/>
</dbReference>
<feature type="domain" description="Methyltransferase putative zinc binding" evidence="1">
    <location>
        <begin position="19"/>
        <end position="77"/>
    </location>
</feature>
<dbReference type="Gene3D" id="6.10.250.3100">
    <property type="match status" value="1"/>
</dbReference>
<dbReference type="InterPro" id="IPR038576">
    <property type="entry name" value="Methyltransf_Zn-bd_dom_put_sf"/>
</dbReference>
<sequence>MPENTTMPPLATNSTLTACRACKAPSPYLFLPLGDHAPAQMLIRPEDLDRPQPAFPLNTQVCLECGLIEIADQIPADFFRHYLYVPSGAARMHTHFHDFAEVLAGIAGEELIVDIGSNDGLLLAACNTLGCTTLGFDPAENIAELAAQRGVETFLAYFTPETAAQVRDERGPAKVIVTTNTFNHIGDLHTFMEAICILLAPNGTFVIEVPRAKEYIEHTEFDNIYHEHVSEFSLLSIAKLAANFDLEVTDALSLPDIHGGSMRVFLTRKEAPRAPSDRVGAMLAEEMGSGMLEQRTYDELASRVEEMGRETRAMLDDLKAQGLKIAGYGASARGNTLITHFGIDTRYLDFLVDRNPLKHGLYSPNTRIPIKPVSAIEEEAPDVLFVLAWNFFDEIYEQQEAFRARGGKFLVPLPSPQIV</sequence>
<dbReference type="Gene3D" id="3.40.50.720">
    <property type="entry name" value="NAD(P)-binding Rossmann-like Domain"/>
    <property type="match status" value="1"/>
</dbReference>
<keyword evidence="4" id="KW-1185">Reference proteome</keyword>
<protein>
    <submittedName>
        <fullName evidence="3">Class I SAM-dependent methyltransferase</fullName>
    </submittedName>
</protein>
<keyword evidence="3" id="KW-0808">Transferase</keyword>
<proteinExistence type="predicted"/>
<feature type="domain" description="C-methyltransferase" evidence="2">
    <location>
        <begin position="257"/>
        <end position="414"/>
    </location>
</feature>
<dbReference type="SUPFAM" id="SSF53335">
    <property type="entry name" value="S-adenosyl-L-methionine-dependent methyltransferases"/>
    <property type="match status" value="1"/>
</dbReference>
<dbReference type="Pfam" id="PF08484">
    <property type="entry name" value="Methyltransf_14"/>
    <property type="match status" value="1"/>
</dbReference>
<reference evidence="3" key="1">
    <citation type="submission" date="2022-03" db="EMBL/GenBank/DDBJ databases">
        <title>Identification of a novel bacterium isolated from mangrove sediments.</title>
        <authorList>
            <person name="Pan X."/>
        </authorList>
    </citation>
    <scope>NUCLEOTIDE SEQUENCE</scope>
    <source>
        <strain evidence="3">B2637</strain>
    </source>
</reference>
<dbReference type="Pfam" id="PF08421">
    <property type="entry name" value="Methyltransf_13"/>
    <property type="match status" value="1"/>
</dbReference>
<gene>
    <name evidence="3" type="ORF">MTR65_08490</name>
</gene>
<dbReference type="RefSeq" id="WP_243799128.1">
    <property type="nucleotide sequence ID" value="NZ_JALHAT010000010.1"/>
</dbReference>
<evidence type="ECO:0000313" key="4">
    <source>
        <dbReference type="Proteomes" id="UP001162802"/>
    </source>
</evidence>
<dbReference type="Proteomes" id="UP001162802">
    <property type="component" value="Unassembled WGS sequence"/>
</dbReference>
<dbReference type="GO" id="GO:0008168">
    <property type="term" value="F:methyltransferase activity"/>
    <property type="evidence" value="ECO:0007669"/>
    <property type="project" value="UniProtKB-KW"/>
</dbReference>
<dbReference type="InterPro" id="IPR013630">
    <property type="entry name" value="Methyltransf_Zn-bd_dom_put"/>
</dbReference>
<dbReference type="PANTHER" id="PTHR43861">
    <property type="entry name" value="TRANS-ACONITATE 2-METHYLTRANSFERASE-RELATED"/>
    <property type="match status" value="1"/>
</dbReference>
<name>A0ABT0ABY7_9SPHN</name>
<organism evidence="3 4">
    <name type="scientific">Novosphingobium mangrovi</name>
    <name type="common">ex Hu et al. 2023</name>
    <dbReference type="NCBI Taxonomy" id="2930094"/>
    <lineage>
        <taxon>Bacteria</taxon>
        <taxon>Pseudomonadati</taxon>
        <taxon>Pseudomonadota</taxon>
        <taxon>Alphaproteobacteria</taxon>
        <taxon>Sphingomonadales</taxon>
        <taxon>Sphingomonadaceae</taxon>
        <taxon>Novosphingobium</taxon>
    </lineage>
</organism>
<evidence type="ECO:0000259" key="2">
    <source>
        <dbReference type="Pfam" id="PF08484"/>
    </source>
</evidence>
<dbReference type="EMBL" id="JALHAT010000010">
    <property type="protein sequence ID" value="MCJ1960715.1"/>
    <property type="molecule type" value="Genomic_DNA"/>
</dbReference>
<evidence type="ECO:0000313" key="3">
    <source>
        <dbReference type="EMBL" id="MCJ1960715.1"/>
    </source>
</evidence>